<evidence type="ECO:0000313" key="2">
    <source>
        <dbReference type="Proteomes" id="UP000287033"/>
    </source>
</evidence>
<name>A0A401RK11_CHIPU</name>
<reference evidence="1 2" key="1">
    <citation type="journal article" date="2018" name="Nat. Ecol. Evol.">
        <title>Shark genomes provide insights into elasmobranch evolution and the origin of vertebrates.</title>
        <authorList>
            <person name="Hara Y"/>
            <person name="Yamaguchi K"/>
            <person name="Onimaru K"/>
            <person name="Kadota M"/>
            <person name="Koyanagi M"/>
            <person name="Keeley SD"/>
            <person name="Tatsumi K"/>
            <person name="Tanaka K"/>
            <person name="Motone F"/>
            <person name="Kageyama Y"/>
            <person name="Nozu R"/>
            <person name="Adachi N"/>
            <person name="Nishimura O"/>
            <person name="Nakagawa R"/>
            <person name="Tanegashima C"/>
            <person name="Kiyatake I"/>
            <person name="Matsumoto R"/>
            <person name="Murakumo K"/>
            <person name="Nishida K"/>
            <person name="Terakita A"/>
            <person name="Kuratani S"/>
            <person name="Sato K"/>
            <person name="Hyodo S Kuraku.S."/>
        </authorList>
    </citation>
    <scope>NUCLEOTIDE SEQUENCE [LARGE SCALE GENOMIC DNA]</scope>
</reference>
<organism evidence="1 2">
    <name type="scientific">Chiloscyllium punctatum</name>
    <name type="common">Brownbanded bambooshark</name>
    <name type="synonym">Hemiscyllium punctatum</name>
    <dbReference type="NCBI Taxonomy" id="137246"/>
    <lineage>
        <taxon>Eukaryota</taxon>
        <taxon>Metazoa</taxon>
        <taxon>Chordata</taxon>
        <taxon>Craniata</taxon>
        <taxon>Vertebrata</taxon>
        <taxon>Chondrichthyes</taxon>
        <taxon>Elasmobranchii</taxon>
        <taxon>Galeomorphii</taxon>
        <taxon>Galeoidea</taxon>
        <taxon>Orectolobiformes</taxon>
        <taxon>Hemiscylliidae</taxon>
        <taxon>Chiloscyllium</taxon>
    </lineage>
</organism>
<sequence length="183" mass="19757">MLQKLTRPIVRGRIHKRSQYVSQTPRLKFDDGCGGVGERLLSFVVDSGSVQSSDAPDSENYLNYKTLCTEGFSAVPKTDPLSLAINFSIGPATATDAATISDSYPFALLSRQTLCKFNANIHCSSGWLKLENPSVHNSMLRAVISHSPQPSDQVRFATLGHAPNQLPVLISTAPCPVANGPFL</sequence>
<keyword evidence="2" id="KW-1185">Reference proteome</keyword>
<gene>
    <name evidence="1" type="ORF">chiPu_0020816</name>
</gene>
<comment type="caution">
    <text evidence="1">The sequence shown here is derived from an EMBL/GenBank/DDBJ whole genome shotgun (WGS) entry which is preliminary data.</text>
</comment>
<evidence type="ECO:0000313" key="1">
    <source>
        <dbReference type="EMBL" id="GCC18501.1"/>
    </source>
</evidence>
<dbReference type="AlphaFoldDB" id="A0A401RK11"/>
<protein>
    <submittedName>
        <fullName evidence="1">Uncharacterized protein</fullName>
    </submittedName>
</protein>
<dbReference type="EMBL" id="BEZZ01002975">
    <property type="protein sequence ID" value="GCC18501.1"/>
    <property type="molecule type" value="Genomic_DNA"/>
</dbReference>
<dbReference type="Proteomes" id="UP000287033">
    <property type="component" value="Unassembled WGS sequence"/>
</dbReference>
<proteinExistence type="predicted"/>
<accession>A0A401RK11</accession>